<evidence type="ECO:0000313" key="3">
    <source>
        <dbReference type="Proteomes" id="UP000007014"/>
    </source>
</evidence>
<dbReference type="RefSeq" id="XP_005534906.1">
    <property type="nucleotide sequence ID" value="XM_005534849.1"/>
</dbReference>
<accession>M1V849</accession>
<protein>
    <submittedName>
        <fullName evidence="2">Uncharacterized protein</fullName>
    </submittedName>
</protein>
<feature type="region of interest" description="Disordered" evidence="1">
    <location>
        <begin position="110"/>
        <end position="159"/>
    </location>
</feature>
<feature type="region of interest" description="Disordered" evidence="1">
    <location>
        <begin position="280"/>
        <end position="299"/>
    </location>
</feature>
<gene>
    <name evidence="2" type="ORF">CYME_CMJ175C</name>
</gene>
<dbReference type="Proteomes" id="UP000007014">
    <property type="component" value="Chromosome 10"/>
</dbReference>
<dbReference type="HOGENOM" id="CLU_351396_0_0_1"/>
<feature type="compositionally biased region" description="Basic and acidic residues" evidence="1">
    <location>
        <begin position="29"/>
        <end position="38"/>
    </location>
</feature>
<sequence>MRFTVRIAAEKGGSTRRRYSLPHTVRGGAKHEVDDAPPKRRSSTGAALSAPETLLAVRTSDPDHGASSKADAAGNRRQMQALDCNATERGSAKDASPVFGDSLSSRQYAGTYSEENALQRDRTTGSVSNNVTDDAGIRPGIRPVDHADDPRTLIPSSWCKTPARLSQRIAVFGQSPGAASARTKRSEERMHHLPPISVQSVRKRIRIPSAEPMSQQTPRCDEEPASNGARSEHREARETSDDAAFRSPFAETFFGNPDGTPWSSARKRKIASRLCWGTGSGTRSPSSLVATQQQSPPPLELDGQHLACSPQGEAHLSRTGTGGAPWALRLHYRCAMSRFAKMLREWESRRLLFLQQSQEDPALSLFSRLERAEMQSASVTPTVTVQKVLWRPRRTGAASERPVPLRIALVAVEDIAESVSMTQHQLAARPSLNTGAAVASARDNSNDCRWAVTDAAQQHPDVATLCELVRDNGAILATRTRRGLDQAIVQEETPATAVAPAPLTSVDTRRASAISSRQYCRSSSSDHRMSAVLFLPERAASGIVEPGRRLQLYGAHWTSWLRGSPAAPAAPAASSALAPAIVAALAVPLEQPLASPSRTGQPSPETFANVRTADGPGEQREASQLRVLAPGASAVAPLERFWYTQLRQCILQQIAHCLPPSTLQCRYLSCLAQVFHEPYLVQTRIGFWGRLCGPGEQHENTGWFTVADLDGGTTAIVTYTGNRTPFVDFEQPGQCPGLFFFEQLRVSMLCPAAALCRRQQAPAETFALQPALQLAWLPQRSRLVPLPPSLVSNYEGLHLHS</sequence>
<feature type="region of interest" description="Disordered" evidence="1">
    <location>
        <begin position="208"/>
        <end position="244"/>
    </location>
</feature>
<evidence type="ECO:0000256" key="1">
    <source>
        <dbReference type="SAM" id="MobiDB-lite"/>
    </source>
</evidence>
<dbReference type="GeneID" id="16994048"/>
<name>M1V849_CYAM1</name>
<feature type="compositionally biased region" description="Polar residues" evidence="1">
    <location>
        <begin position="281"/>
        <end position="294"/>
    </location>
</feature>
<organism evidence="2 3">
    <name type="scientific">Cyanidioschyzon merolae (strain NIES-3377 / 10D)</name>
    <name type="common">Unicellular red alga</name>
    <dbReference type="NCBI Taxonomy" id="280699"/>
    <lineage>
        <taxon>Eukaryota</taxon>
        <taxon>Rhodophyta</taxon>
        <taxon>Bangiophyceae</taxon>
        <taxon>Cyanidiales</taxon>
        <taxon>Cyanidiaceae</taxon>
        <taxon>Cyanidioschyzon</taxon>
    </lineage>
</organism>
<dbReference type="Gramene" id="CMJ175CT">
    <property type="protein sequence ID" value="CMJ175CT"/>
    <property type="gene ID" value="CMJ175C"/>
</dbReference>
<feature type="compositionally biased region" description="Basic and acidic residues" evidence="1">
    <location>
        <begin position="230"/>
        <end position="244"/>
    </location>
</feature>
<proteinExistence type="predicted"/>
<reference evidence="2 3" key="1">
    <citation type="journal article" date="2004" name="Nature">
        <title>Genome sequence of the ultrasmall unicellular red alga Cyanidioschyzon merolae 10D.</title>
        <authorList>
            <person name="Matsuzaki M."/>
            <person name="Misumi O."/>
            <person name="Shin-i T."/>
            <person name="Maruyama S."/>
            <person name="Takahara M."/>
            <person name="Miyagishima S."/>
            <person name="Mori T."/>
            <person name="Nishida K."/>
            <person name="Yagisawa F."/>
            <person name="Nishida K."/>
            <person name="Yoshida Y."/>
            <person name="Nishimura Y."/>
            <person name="Nakao S."/>
            <person name="Kobayashi T."/>
            <person name="Momoyama Y."/>
            <person name="Higashiyama T."/>
            <person name="Minoda A."/>
            <person name="Sano M."/>
            <person name="Nomoto H."/>
            <person name="Oishi K."/>
            <person name="Hayashi H."/>
            <person name="Ohta F."/>
            <person name="Nishizaka S."/>
            <person name="Haga S."/>
            <person name="Miura S."/>
            <person name="Morishita T."/>
            <person name="Kabeya Y."/>
            <person name="Terasawa K."/>
            <person name="Suzuki Y."/>
            <person name="Ishii Y."/>
            <person name="Asakawa S."/>
            <person name="Takano H."/>
            <person name="Ohta N."/>
            <person name="Kuroiwa H."/>
            <person name="Tanaka K."/>
            <person name="Shimizu N."/>
            <person name="Sugano S."/>
            <person name="Sato N."/>
            <person name="Nozaki H."/>
            <person name="Ogasawara N."/>
            <person name="Kohara Y."/>
            <person name="Kuroiwa T."/>
        </authorList>
    </citation>
    <scope>NUCLEOTIDE SEQUENCE [LARGE SCALE GENOMIC DNA]</scope>
    <source>
        <strain evidence="2 3">10D</strain>
    </source>
</reference>
<dbReference type="EMBL" id="AP006492">
    <property type="protein sequence ID" value="BAM80299.1"/>
    <property type="molecule type" value="Genomic_DNA"/>
</dbReference>
<feature type="region of interest" description="Disordered" evidence="1">
    <location>
        <begin position="1"/>
        <end position="76"/>
    </location>
</feature>
<dbReference type="OrthoDB" id="10674696at2759"/>
<evidence type="ECO:0000313" key="2">
    <source>
        <dbReference type="EMBL" id="BAM80299.1"/>
    </source>
</evidence>
<dbReference type="AlphaFoldDB" id="M1V849"/>
<keyword evidence="3" id="KW-1185">Reference proteome</keyword>
<dbReference type="KEGG" id="cme:CYME_CMJ175C"/>
<reference evidence="2 3" key="2">
    <citation type="journal article" date="2007" name="BMC Biol.">
        <title>A 100%-complete sequence reveals unusually simple genomic features in the hot-spring red alga Cyanidioschyzon merolae.</title>
        <authorList>
            <person name="Nozaki H."/>
            <person name="Takano H."/>
            <person name="Misumi O."/>
            <person name="Terasawa K."/>
            <person name="Matsuzaki M."/>
            <person name="Maruyama S."/>
            <person name="Nishida K."/>
            <person name="Yagisawa F."/>
            <person name="Yoshida Y."/>
            <person name="Fujiwara T."/>
            <person name="Takio S."/>
            <person name="Tamura K."/>
            <person name="Chung S.J."/>
            <person name="Nakamura S."/>
            <person name="Kuroiwa H."/>
            <person name="Tanaka K."/>
            <person name="Sato N."/>
            <person name="Kuroiwa T."/>
        </authorList>
    </citation>
    <scope>NUCLEOTIDE SEQUENCE [LARGE SCALE GENOMIC DNA]</scope>
    <source>
        <strain evidence="2 3">10D</strain>
    </source>
</reference>